<feature type="domain" description="S1 motif" evidence="11">
    <location>
        <begin position="625"/>
        <end position="693"/>
    </location>
</feature>
<feature type="binding site" evidence="9">
    <location>
        <position position="490"/>
    </location>
    <ligand>
        <name>Mg(2+)</name>
        <dbReference type="ChEBI" id="CHEBI:18420"/>
    </ligand>
</feature>
<evidence type="ECO:0000256" key="8">
    <source>
        <dbReference type="ARBA" id="ARBA00022884"/>
    </source>
</evidence>
<keyword evidence="7 9" id="KW-0460">Magnesium</keyword>
<dbReference type="EC" id="2.7.7.8" evidence="9"/>
<accession>A0A1W1WJW2</accession>
<dbReference type="Pfam" id="PF03726">
    <property type="entry name" value="PNPase"/>
    <property type="match status" value="1"/>
</dbReference>
<keyword evidence="8 9" id="KW-0694">RNA-binding</keyword>
<sequence length="733" mass="80298">MEAITTDFLVGGRTLTLETGKMARQANGSVVVRYGDTVVLVTVVSSREPKENYDFFPLTVDVEERLYAVGKIPGGYIKREGRPSESAILAARLTDRPIRPLFPEGLRNEVHVVVSILSVDYDHSPEICGMIGVSAALSISDIPFDGPIGAVQVGYVDGQFIINPTAEQEKKSDLKLMIAGTYDAILMIEAGANIVPESVMLDAILFGHEEIRRIIEGVRRFQEIAGKPKADYPLFLPSPELMAATRELAWDKLLEAMRNTDKQQRGADIEQVNKEITQMLLDRFPEEESMIATSLKKVLKEVVRHAIIHDGIRPDGRAFDEIRPISIEVGVLPRVHGTGLFTRGQTQALTAMTLGPLSDQQMLDGIGVEESRRYMHHYNFPPFATGEAGPMRGPNRRAIGHGALAGRALEPVIPSEEEFPYTLRLVSDILESNGSSSMASVCGSTLALMDGGVPISAPVAGIAMGLVKNDEGMVILTDIQGLEDALGDMDFKVAGTREGVTAIQMDIKIHGLDRQILETALQQAKKARLQILDMIEAVIPEPRKELSLHAPRILTMTIDPDKIRDVIGPGGKTINKIIESTKVGDKKVDIDIQDDGTIYIAAINQDVAQRVQKMIEDLTRSVQVGEVFEGRVTRIMNFGAFVEILPGKEGLVHISQLSYNRVNKVEDVVSVGDMLTVKVIEIDSAGRINLSHKDTLPVPEGYEPPKARSSHERERTSSHRSSSHGTPKRDSAK</sequence>
<dbReference type="NCBIfam" id="NF008805">
    <property type="entry name" value="PRK11824.1"/>
    <property type="match status" value="1"/>
</dbReference>
<dbReference type="FunFam" id="3.30.1370.10:FF:000001">
    <property type="entry name" value="Polyribonucleotide nucleotidyltransferase"/>
    <property type="match status" value="1"/>
</dbReference>
<dbReference type="OrthoDB" id="9804305at2"/>
<feature type="region of interest" description="Disordered" evidence="10">
    <location>
        <begin position="693"/>
        <end position="733"/>
    </location>
</feature>
<dbReference type="FunFam" id="3.30.230.70:FF:000001">
    <property type="entry name" value="Polyribonucleotide nucleotidyltransferase"/>
    <property type="match status" value="1"/>
</dbReference>
<evidence type="ECO:0000259" key="11">
    <source>
        <dbReference type="PROSITE" id="PS50126"/>
    </source>
</evidence>
<comment type="cofactor">
    <cofactor evidence="9">
        <name>Mg(2+)</name>
        <dbReference type="ChEBI" id="CHEBI:18420"/>
    </cofactor>
</comment>
<dbReference type="GO" id="GO:0006402">
    <property type="term" value="P:mRNA catabolic process"/>
    <property type="evidence" value="ECO:0007669"/>
    <property type="project" value="UniProtKB-UniRule"/>
</dbReference>
<evidence type="ECO:0000256" key="6">
    <source>
        <dbReference type="ARBA" id="ARBA00022723"/>
    </source>
</evidence>
<keyword evidence="3 9" id="KW-0963">Cytoplasm</keyword>
<dbReference type="SMART" id="SM00316">
    <property type="entry name" value="S1"/>
    <property type="match status" value="1"/>
</dbReference>
<dbReference type="InterPro" id="IPR001247">
    <property type="entry name" value="ExoRNase_PH_dom1"/>
</dbReference>
<comment type="subcellular location">
    <subcellularLocation>
        <location evidence="1 9">Cytoplasm</location>
    </subcellularLocation>
</comment>
<dbReference type="InterPro" id="IPR015848">
    <property type="entry name" value="PNPase_PH_RNA-bd_bac/org-type"/>
</dbReference>
<dbReference type="RefSeq" id="WP_020373057.1">
    <property type="nucleotide sequence ID" value="NZ_FWWY01000001.1"/>
</dbReference>
<dbReference type="SUPFAM" id="SSF50249">
    <property type="entry name" value="Nucleic acid-binding proteins"/>
    <property type="match status" value="1"/>
</dbReference>
<comment type="function">
    <text evidence="9">Involved in mRNA degradation. Catalyzes the phosphorolysis of single-stranded polyribonucleotides processively in the 3'- to 5'-direction.</text>
</comment>
<dbReference type="InterPro" id="IPR036345">
    <property type="entry name" value="ExoRNase_PH_dom2_sf"/>
</dbReference>
<dbReference type="GO" id="GO:0003723">
    <property type="term" value="F:RNA binding"/>
    <property type="evidence" value="ECO:0007669"/>
    <property type="project" value="UniProtKB-UniRule"/>
</dbReference>
<dbReference type="EMBL" id="FWWY01000001">
    <property type="protein sequence ID" value="SMC06608.1"/>
    <property type="molecule type" value="Genomic_DNA"/>
</dbReference>
<comment type="similarity">
    <text evidence="2 9">Belongs to the polyribonucleotide nucleotidyltransferase family.</text>
</comment>
<dbReference type="GO" id="GO:0000287">
    <property type="term" value="F:magnesium ion binding"/>
    <property type="evidence" value="ECO:0007669"/>
    <property type="project" value="UniProtKB-UniRule"/>
</dbReference>
<dbReference type="GO" id="GO:0004654">
    <property type="term" value="F:polyribonucleotide nucleotidyltransferase activity"/>
    <property type="evidence" value="ECO:0007669"/>
    <property type="project" value="UniProtKB-UniRule"/>
</dbReference>
<evidence type="ECO:0000256" key="7">
    <source>
        <dbReference type="ARBA" id="ARBA00022842"/>
    </source>
</evidence>
<dbReference type="PIRSF" id="PIRSF005499">
    <property type="entry name" value="PNPase"/>
    <property type="match status" value="1"/>
</dbReference>
<evidence type="ECO:0000256" key="1">
    <source>
        <dbReference type="ARBA" id="ARBA00004496"/>
    </source>
</evidence>
<dbReference type="AlphaFoldDB" id="A0A1W1WJW2"/>
<dbReference type="InterPro" id="IPR004088">
    <property type="entry name" value="KH_dom_type_1"/>
</dbReference>
<evidence type="ECO:0000256" key="2">
    <source>
        <dbReference type="ARBA" id="ARBA00007404"/>
    </source>
</evidence>
<reference evidence="13" key="1">
    <citation type="submission" date="2017-04" db="EMBL/GenBank/DDBJ databases">
        <authorList>
            <person name="Varghese N."/>
            <person name="Submissions S."/>
        </authorList>
    </citation>
    <scope>NUCLEOTIDE SEQUENCE [LARGE SCALE GENOMIC DNA]</scope>
    <source>
        <strain evidence="13">DSM 9293</strain>
    </source>
</reference>
<dbReference type="SMART" id="SM00322">
    <property type="entry name" value="KH"/>
    <property type="match status" value="1"/>
</dbReference>
<dbReference type="InterPro" id="IPR012162">
    <property type="entry name" value="PNPase"/>
</dbReference>
<dbReference type="GO" id="GO:0000175">
    <property type="term" value="F:3'-5'-RNA exonuclease activity"/>
    <property type="evidence" value="ECO:0007669"/>
    <property type="project" value="TreeGrafter"/>
</dbReference>
<dbReference type="PANTHER" id="PTHR11252:SF0">
    <property type="entry name" value="POLYRIBONUCLEOTIDE NUCLEOTIDYLTRANSFERASE 1, MITOCHONDRIAL"/>
    <property type="match status" value="1"/>
</dbReference>
<dbReference type="Gene3D" id="3.30.1370.10">
    <property type="entry name" value="K Homology domain, type 1"/>
    <property type="match status" value="1"/>
</dbReference>
<dbReference type="CDD" id="cd02393">
    <property type="entry name" value="KH-I_PNPase"/>
    <property type="match status" value="1"/>
</dbReference>
<dbReference type="InterPro" id="IPR004087">
    <property type="entry name" value="KH_dom"/>
</dbReference>
<keyword evidence="13" id="KW-1185">Reference proteome</keyword>
<dbReference type="InterPro" id="IPR012340">
    <property type="entry name" value="NA-bd_OB-fold"/>
</dbReference>
<dbReference type="InterPro" id="IPR036612">
    <property type="entry name" value="KH_dom_type_1_sf"/>
</dbReference>
<dbReference type="SUPFAM" id="SSF55666">
    <property type="entry name" value="Ribonuclease PH domain 2-like"/>
    <property type="match status" value="2"/>
</dbReference>
<dbReference type="GO" id="GO:0006396">
    <property type="term" value="P:RNA processing"/>
    <property type="evidence" value="ECO:0007669"/>
    <property type="project" value="InterPro"/>
</dbReference>
<evidence type="ECO:0000313" key="12">
    <source>
        <dbReference type="EMBL" id="SMC06608.1"/>
    </source>
</evidence>
<dbReference type="SUPFAM" id="SSF54211">
    <property type="entry name" value="Ribosomal protein S5 domain 2-like"/>
    <property type="match status" value="2"/>
</dbReference>
<dbReference type="Gene3D" id="3.30.230.70">
    <property type="entry name" value="GHMP Kinase, N-terminal domain"/>
    <property type="match status" value="2"/>
</dbReference>
<evidence type="ECO:0000256" key="9">
    <source>
        <dbReference type="HAMAP-Rule" id="MF_01595"/>
    </source>
</evidence>
<dbReference type="PROSITE" id="PS50084">
    <property type="entry name" value="KH_TYPE_1"/>
    <property type="match status" value="1"/>
</dbReference>
<dbReference type="Pfam" id="PF00575">
    <property type="entry name" value="S1"/>
    <property type="match status" value="1"/>
</dbReference>
<dbReference type="PROSITE" id="PS50126">
    <property type="entry name" value="S1"/>
    <property type="match status" value="1"/>
</dbReference>
<feature type="compositionally biased region" description="Basic and acidic residues" evidence="10">
    <location>
        <begin position="703"/>
        <end position="717"/>
    </location>
</feature>
<protein>
    <recommendedName>
        <fullName evidence="9">Polyribonucleotide nucleotidyltransferase</fullName>
        <ecNumber evidence="9">2.7.7.8</ecNumber>
    </recommendedName>
    <alternativeName>
        <fullName evidence="9">Polynucleotide phosphorylase</fullName>
        <shortName evidence="9">PNPase</shortName>
    </alternativeName>
</protein>
<dbReference type="GO" id="GO:0005829">
    <property type="term" value="C:cytosol"/>
    <property type="evidence" value="ECO:0007669"/>
    <property type="project" value="UniProtKB-ARBA"/>
</dbReference>
<comment type="catalytic activity">
    <reaction evidence="9">
        <text>RNA(n+1) + phosphate = RNA(n) + a ribonucleoside 5'-diphosphate</text>
        <dbReference type="Rhea" id="RHEA:22096"/>
        <dbReference type="Rhea" id="RHEA-COMP:14527"/>
        <dbReference type="Rhea" id="RHEA-COMP:17342"/>
        <dbReference type="ChEBI" id="CHEBI:43474"/>
        <dbReference type="ChEBI" id="CHEBI:57930"/>
        <dbReference type="ChEBI" id="CHEBI:140395"/>
        <dbReference type="EC" id="2.7.7.8"/>
    </reaction>
</comment>
<dbReference type="STRING" id="28034.BFX07_13095"/>
<dbReference type="SUPFAM" id="SSF54791">
    <property type="entry name" value="Eukaryotic type KH-domain (KH-domain type I)"/>
    <property type="match status" value="1"/>
</dbReference>
<dbReference type="CDD" id="cd11364">
    <property type="entry name" value="RNase_PH_PNPase_2"/>
    <property type="match status" value="1"/>
</dbReference>
<dbReference type="HAMAP" id="MF_01595">
    <property type="entry name" value="PNPase"/>
    <property type="match status" value="1"/>
</dbReference>
<dbReference type="FunFam" id="2.40.50.140:FF:000023">
    <property type="entry name" value="Polyribonucleotide nucleotidyltransferase"/>
    <property type="match status" value="1"/>
</dbReference>
<dbReference type="InterPro" id="IPR020568">
    <property type="entry name" value="Ribosomal_Su5_D2-typ_SF"/>
</dbReference>
<evidence type="ECO:0000256" key="3">
    <source>
        <dbReference type="ARBA" id="ARBA00022490"/>
    </source>
</evidence>
<dbReference type="CDD" id="cd11363">
    <property type="entry name" value="RNase_PH_PNPase_1"/>
    <property type="match status" value="1"/>
</dbReference>
<keyword evidence="6 9" id="KW-0479">Metal-binding</keyword>
<organism evidence="12 13">
    <name type="scientific">Sulfobacillus thermosulfidooxidans (strain DSM 9293 / VKM B-1269 / AT-1)</name>
    <dbReference type="NCBI Taxonomy" id="929705"/>
    <lineage>
        <taxon>Bacteria</taxon>
        <taxon>Bacillati</taxon>
        <taxon>Bacillota</taxon>
        <taxon>Clostridia</taxon>
        <taxon>Eubacteriales</taxon>
        <taxon>Clostridiales Family XVII. Incertae Sedis</taxon>
        <taxon>Sulfobacillus</taxon>
    </lineage>
</organism>
<feature type="binding site" evidence="9">
    <location>
        <position position="484"/>
    </location>
    <ligand>
        <name>Mg(2+)</name>
        <dbReference type="ChEBI" id="CHEBI:18420"/>
    </ligand>
</feature>
<dbReference type="Pfam" id="PF03725">
    <property type="entry name" value="RNase_PH_C"/>
    <property type="match status" value="2"/>
</dbReference>
<dbReference type="Gene3D" id="2.40.50.140">
    <property type="entry name" value="Nucleic acid-binding proteins"/>
    <property type="match status" value="1"/>
</dbReference>
<dbReference type="InterPro" id="IPR027408">
    <property type="entry name" value="PNPase/RNase_PH_dom_sf"/>
</dbReference>
<dbReference type="NCBIfam" id="TIGR03591">
    <property type="entry name" value="polynuc_phos"/>
    <property type="match status" value="1"/>
</dbReference>
<dbReference type="FunFam" id="3.30.230.70:FF:000002">
    <property type="entry name" value="Polyribonucleotide nucleotidyltransferase"/>
    <property type="match status" value="1"/>
</dbReference>
<keyword evidence="5 9" id="KW-0548">Nucleotidyltransferase</keyword>
<keyword evidence="4 9" id="KW-0808">Transferase</keyword>
<dbReference type="PANTHER" id="PTHR11252">
    <property type="entry name" value="POLYRIBONUCLEOTIDE NUCLEOTIDYLTRANSFERASE"/>
    <property type="match status" value="1"/>
</dbReference>
<evidence type="ECO:0000313" key="13">
    <source>
        <dbReference type="Proteomes" id="UP000192660"/>
    </source>
</evidence>
<evidence type="ECO:0000256" key="10">
    <source>
        <dbReference type="SAM" id="MobiDB-lite"/>
    </source>
</evidence>
<proteinExistence type="inferred from homology"/>
<dbReference type="Pfam" id="PF00013">
    <property type="entry name" value="KH_1"/>
    <property type="match status" value="1"/>
</dbReference>
<evidence type="ECO:0000256" key="4">
    <source>
        <dbReference type="ARBA" id="ARBA00022679"/>
    </source>
</evidence>
<dbReference type="CDD" id="cd04472">
    <property type="entry name" value="S1_PNPase"/>
    <property type="match status" value="1"/>
</dbReference>
<evidence type="ECO:0000256" key="5">
    <source>
        <dbReference type="ARBA" id="ARBA00022695"/>
    </source>
</evidence>
<name>A0A1W1WJW2_SULTA</name>
<dbReference type="Pfam" id="PF01138">
    <property type="entry name" value="RNase_PH"/>
    <property type="match status" value="2"/>
</dbReference>
<dbReference type="InterPro" id="IPR015847">
    <property type="entry name" value="ExoRNase_PH_dom2"/>
</dbReference>
<gene>
    <name evidence="9" type="primary">pnp</name>
    <name evidence="12" type="ORF">SAMN00768000_2910</name>
</gene>
<dbReference type="InterPro" id="IPR003029">
    <property type="entry name" value="S1_domain"/>
</dbReference>
<dbReference type="Proteomes" id="UP000192660">
    <property type="component" value="Unassembled WGS sequence"/>
</dbReference>